<dbReference type="PROSITE" id="PS51362">
    <property type="entry name" value="TGF_BETA_2"/>
    <property type="match status" value="1"/>
</dbReference>
<reference evidence="9" key="1">
    <citation type="submission" date="2025-08" db="UniProtKB">
        <authorList>
            <consortium name="RefSeq"/>
        </authorList>
    </citation>
    <scope>IDENTIFICATION</scope>
    <source>
        <tissue evidence="9">Gonads</tissue>
    </source>
</reference>
<dbReference type="InterPro" id="IPR015615">
    <property type="entry name" value="TGF-beta-rel"/>
</dbReference>
<sequence>MLNQTFAKKLETMSLKLSNFFTKRTRFVHLLFFIILFPCTVTSDKHSSNNIQKSKYNMDTSFSEDYPSLPASPPTGGCNSCKHREELKKQNLNLLREEILRRMGFSQAPNITGKVLPQIPPQYLAQIEEEQGMQSDQPFKYTVTEEDDDFHAKTQKILTFAERYPRLRHSWKGHDVLYFPFTDSITKYHVANATLNLFLRTNNERRSQSDILIEIYKVHKLGDHSEPPILVKVQSKKETPSPGRGQWFQIDLTQTVGEWFKYSRDNFGFVINATVNGKKLAMVDISAERSKAPFVEISVMEPKRRKRRNVGLNCDDKASEPLCCRYSFIVDFVEIGLDFIIAPKRYDAHMCSGECPYLTLQKYPHTHLLKMSSPNSAAPCCAPRKMSPIHMLYFDEKVNVVFANLPGMVVDRCGCS</sequence>
<dbReference type="AlphaFoldDB" id="A0A6J2Y9N4"/>
<proteinExistence type="inferred from homology"/>
<keyword evidence="3" id="KW-0964">Secreted</keyword>
<dbReference type="GO" id="GO:0005615">
    <property type="term" value="C:extracellular space"/>
    <property type="evidence" value="ECO:0007669"/>
    <property type="project" value="TreeGrafter"/>
</dbReference>
<keyword evidence="5" id="KW-1015">Disulfide bond</keyword>
<dbReference type="InterPro" id="IPR017948">
    <property type="entry name" value="TGFb_CS"/>
</dbReference>
<dbReference type="GO" id="GO:0008083">
    <property type="term" value="F:growth factor activity"/>
    <property type="evidence" value="ECO:0007669"/>
    <property type="project" value="UniProtKB-KW"/>
</dbReference>
<dbReference type="PROSITE" id="PS00250">
    <property type="entry name" value="TGF_BETA_1"/>
    <property type="match status" value="1"/>
</dbReference>
<dbReference type="KEGG" id="soy:115885033"/>
<dbReference type="Gene3D" id="2.60.120.970">
    <property type="match status" value="1"/>
</dbReference>
<dbReference type="CDD" id="cd13751">
    <property type="entry name" value="TGF_beta_GDF8_like"/>
    <property type="match status" value="1"/>
</dbReference>
<dbReference type="OrthoDB" id="5948587at2759"/>
<keyword evidence="8" id="KW-1185">Reference proteome</keyword>
<dbReference type="PANTHER" id="PTHR11848">
    <property type="entry name" value="TGF-BETA FAMILY"/>
    <property type="match status" value="1"/>
</dbReference>
<evidence type="ECO:0000256" key="4">
    <source>
        <dbReference type="ARBA" id="ARBA00023030"/>
    </source>
</evidence>
<organism evidence="8 9">
    <name type="scientific">Sitophilus oryzae</name>
    <name type="common">Rice weevil</name>
    <name type="synonym">Curculio oryzae</name>
    <dbReference type="NCBI Taxonomy" id="7048"/>
    <lineage>
        <taxon>Eukaryota</taxon>
        <taxon>Metazoa</taxon>
        <taxon>Ecdysozoa</taxon>
        <taxon>Arthropoda</taxon>
        <taxon>Hexapoda</taxon>
        <taxon>Insecta</taxon>
        <taxon>Pterygota</taxon>
        <taxon>Neoptera</taxon>
        <taxon>Endopterygota</taxon>
        <taxon>Coleoptera</taxon>
        <taxon>Polyphaga</taxon>
        <taxon>Cucujiformia</taxon>
        <taxon>Curculionidae</taxon>
        <taxon>Dryophthorinae</taxon>
        <taxon>Sitophilus</taxon>
    </lineage>
</organism>
<dbReference type="Pfam" id="PF00688">
    <property type="entry name" value="TGFb_propeptide"/>
    <property type="match status" value="1"/>
</dbReference>
<evidence type="ECO:0000313" key="8">
    <source>
        <dbReference type="Proteomes" id="UP000504635"/>
    </source>
</evidence>
<dbReference type="PANTHER" id="PTHR11848:SF262">
    <property type="entry name" value="LD29161P"/>
    <property type="match status" value="1"/>
</dbReference>
<keyword evidence="4 6" id="KW-0339">Growth factor</keyword>
<protein>
    <submittedName>
        <fullName evidence="9">Growth/differentiation factor 8-like</fullName>
    </submittedName>
</protein>
<evidence type="ECO:0000256" key="1">
    <source>
        <dbReference type="ARBA" id="ARBA00004613"/>
    </source>
</evidence>
<accession>A0A6J2Y9N4</accession>
<dbReference type="Proteomes" id="UP000504635">
    <property type="component" value="Unplaced"/>
</dbReference>
<evidence type="ECO:0000256" key="5">
    <source>
        <dbReference type="ARBA" id="ARBA00023157"/>
    </source>
</evidence>
<evidence type="ECO:0000313" key="9">
    <source>
        <dbReference type="RefSeq" id="XP_030759635.1"/>
    </source>
</evidence>
<dbReference type="Pfam" id="PF00019">
    <property type="entry name" value="TGF_beta"/>
    <property type="match status" value="1"/>
</dbReference>
<gene>
    <name evidence="9" type="primary">LOC115885033</name>
</gene>
<dbReference type="InParanoid" id="A0A6J2Y9N4"/>
<dbReference type="InterPro" id="IPR029034">
    <property type="entry name" value="Cystine-knot_cytokine"/>
</dbReference>
<feature type="domain" description="TGF-beta family profile" evidence="7">
    <location>
        <begin position="304"/>
        <end position="416"/>
    </location>
</feature>
<comment type="subcellular location">
    <subcellularLocation>
        <location evidence="1">Secreted</location>
    </subcellularLocation>
</comment>
<name>A0A6J2Y9N4_SITOR</name>
<comment type="similarity">
    <text evidence="2 6">Belongs to the TGF-beta family.</text>
</comment>
<dbReference type="RefSeq" id="XP_030759635.1">
    <property type="nucleotide sequence ID" value="XM_030903775.1"/>
</dbReference>
<dbReference type="SMART" id="SM00204">
    <property type="entry name" value="TGFB"/>
    <property type="match status" value="1"/>
</dbReference>
<evidence type="ECO:0000256" key="6">
    <source>
        <dbReference type="RuleBase" id="RU000354"/>
    </source>
</evidence>
<dbReference type="InterPro" id="IPR001839">
    <property type="entry name" value="TGF-b_C"/>
</dbReference>
<dbReference type="InterPro" id="IPR001111">
    <property type="entry name" value="TGF-b_propeptide"/>
</dbReference>
<dbReference type="Gene3D" id="2.10.90.10">
    <property type="entry name" value="Cystine-knot cytokines"/>
    <property type="match status" value="1"/>
</dbReference>
<dbReference type="GeneID" id="115885033"/>
<evidence type="ECO:0000259" key="7">
    <source>
        <dbReference type="PROSITE" id="PS51362"/>
    </source>
</evidence>
<dbReference type="SUPFAM" id="SSF57501">
    <property type="entry name" value="Cystine-knot cytokines"/>
    <property type="match status" value="1"/>
</dbReference>
<dbReference type="FunCoup" id="A0A6J2Y9N4">
    <property type="interactions" value="73"/>
</dbReference>
<evidence type="ECO:0000256" key="3">
    <source>
        <dbReference type="ARBA" id="ARBA00022525"/>
    </source>
</evidence>
<evidence type="ECO:0000256" key="2">
    <source>
        <dbReference type="ARBA" id="ARBA00006656"/>
    </source>
</evidence>
<dbReference type="GO" id="GO:0005125">
    <property type="term" value="F:cytokine activity"/>
    <property type="evidence" value="ECO:0007669"/>
    <property type="project" value="TreeGrafter"/>
</dbReference>